<evidence type="ECO:0000313" key="2">
    <source>
        <dbReference type="EMBL" id="MBF9069470.1"/>
    </source>
</evidence>
<dbReference type="Gene3D" id="3.40.430.10">
    <property type="entry name" value="Dihydrofolate Reductase, subunit A"/>
    <property type="match status" value="1"/>
</dbReference>
<dbReference type="GO" id="GO:0008703">
    <property type="term" value="F:5-amino-6-(5-phosphoribosylamino)uracil reductase activity"/>
    <property type="evidence" value="ECO:0007669"/>
    <property type="project" value="InterPro"/>
</dbReference>
<comment type="caution">
    <text evidence="2">The sequence shown here is derived from an EMBL/GenBank/DDBJ whole genome shotgun (WGS) entry which is preliminary data.</text>
</comment>
<feature type="domain" description="Bacterial bifunctional deaminase-reductase C-terminal" evidence="1">
    <location>
        <begin position="2"/>
        <end position="180"/>
    </location>
</feature>
<evidence type="ECO:0000313" key="3">
    <source>
        <dbReference type="Proteomes" id="UP000657385"/>
    </source>
</evidence>
<sequence length="208" mass="21993">MRKITAGLFISLDGVVEAPNEWHFPYYNDEMGAAVGAQLAGADTILFGRRTYDSFAGAWPEREQAGGEDAGFAKALGDMRKIVVSKQPLTFSWRNSEQLEGDLVATVTALKGEPGGDIGLSGSVSVVRQLLAAGLLDELHLLVHPIALGKGMRLFGESGEGEKPIPLRLLSSAAFSTGVLNLVYGPAEAPGDAGYEDAKQHLAQKPGE</sequence>
<keyword evidence="3" id="KW-1185">Reference proteome</keyword>
<dbReference type="RefSeq" id="WP_196194594.1">
    <property type="nucleotide sequence ID" value="NZ_JADPRT010000005.1"/>
</dbReference>
<protein>
    <submittedName>
        <fullName evidence="2">Dihydrofolate reductase</fullName>
    </submittedName>
</protein>
<organism evidence="2 3">
    <name type="scientific">Streptacidiphilus fuscans</name>
    <dbReference type="NCBI Taxonomy" id="2789292"/>
    <lineage>
        <taxon>Bacteria</taxon>
        <taxon>Bacillati</taxon>
        <taxon>Actinomycetota</taxon>
        <taxon>Actinomycetes</taxon>
        <taxon>Kitasatosporales</taxon>
        <taxon>Streptomycetaceae</taxon>
        <taxon>Streptacidiphilus</taxon>
    </lineage>
</organism>
<dbReference type="SUPFAM" id="SSF53597">
    <property type="entry name" value="Dihydrofolate reductase-like"/>
    <property type="match status" value="1"/>
</dbReference>
<evidence type="ECO:0000259" key="1">
    <source>
        <dbReference type="Pfam" id="PF01872"/>
    </source>
</evidence>
<dbReference type="PANTHER" id="PTHR38011">
    <property type="entry name" value="DIHYDROFOLATE REDUCTASE FAMILY PROTEIN (AFU_ORTHOLOGUE AFUA_8G06820)"/>
    <property type="match status" value="1"/>
</dbReference>
<proteinExistence type="predicted"/>
<name>A0A931FEQ3_9ACTN</name>
<dbReference type="GO" id="GO:0009231">
    <property type="term" value="P:riboflavin biosynthetic process"/>
    <property type="evidence" value="ECO:0007669"/>
    <property type="project" value="InterPro"/>
</dbReference>
<dbReference type="PANTHER" id="PTHR38011:SF2">
    <property type="entry name" value="BIFUNCTIONAL DEAMINASE-REDUCTASE DOMAIN PROTEIN"/>
    <property type="match status" value="1"/>
</dbReference>
<gene>
    <name evidence="2" type="ORF">I2501_15710</name>
</gene>
<dbReference type="InterPro" id="IPR002734">
    <property type="entry name" value="RibDG_C"/>
</dbReference>
<accession>A0A931FEQ3</accession>
<reference evidence="2" key="1">
    <citation type="submission" date="2020-11" db="EMBL/GenBank/DDBJ databases">
        <title>Isolation and identification of active actinomycetes.</title>
        <authorList>
            <person name="Yu B."/>
        </authorList>
    </citation>
    <scope>NUCLEOTIDE SEQUENCE</scope>
    <source>
        <strain evidence="2">NEAU-YB345</strain>
    </source>
</reference>
<dbReference type="Pfam" id="PF01872">
    <property type="entry name" value="RibD_C"/>
    <property type="match status" value="1"/>
</dbReference>
<dbReference type="EMBL" id="JADPRT010000005">
    <property type="protein sequence ID" value="MBF9069470.1"/>
    <property type="molecule type" value="Genomic_DNA"/>
</dbReference>
<dbReference type="InterPro" id="IPR024072">
    <property type="entry name" value="DHFR-like_dom_sf"/>
</dbReference>
<dbReference type="AlphaFoldDB" id="A0A931FEQ3"/>
<dbReference type="InterPro" id="IPR050765">
    <property type="entry name" value="Riboflavin_Biosynth_HTPR"/>
</dbReference>
<dbReference type="Proteomes" id="UP000657385">
    <property type="component" value="Unassembled WGS sequence"/>
</dbReference>